<evidence type="ECO:0000313" key="1">
    <source>
        <dbReference type="EMBL" id="RMJ15395.1"/>
    </source>
</evidence>
<protein>
    <submittedName>
        <fullName evidence="1">Uncharacterized protein</fullName>
    </submittedName>
</protein>
<sequence>MRHESDIENALFMAMEYVLSNRMRREEFRQLTLVQKKLERRSKIIMFDDEQLQELIAMRCSPFDIDEDDPIDLDSRKCVLYHS</sequence>
<evidence type="ECO:0000313" key="2">
    <source>
        <dbReference type="Proteomes" id="UP000277212"/>
    </source>
</evidence>
<comment type="caution">
    <text evidence="1">The sequence shown here is derived from an EMBL/GenBank/DDBJ whole genome shotgun (WGS) entry which is preliminary data.</text>
</comment>
<dbReference type="AlphaFoldDB" id="A0A3M2SDU7"/>
<proteinExistence type="predicted"/>
<keyword evidence="2" id="KW-1185">Reference proteome</keyword>
<reference evidence="1 2" key="1">
    <citation type="submission" date="2017-06" db="EMBL/GenBank/DDBJ databases">
        <title>Comparative genomic analysis of Ambrosia Fusariam Clade fungi.</title>
        <authorList>
            <person name="Stajich J.E."/>
            <person name="Carrillo J."/>
            <person name="Kijimoto T."/>
            <person name="Eskalen A."/>
            <person name="O'Donnell K."/>
            <person name="Kasson M."/>
        </authorList>
    </citation>
    <scope>NUCLEOTIDE SEQUENCE [LARGE SCALE GENOMIC DNA]</scope>
    <source>
        <strain evidence="1">UCR3666</strain>
    </source>
</reference>
<dbReference type="STRING" id="2010991.A0A3M2SDU7"/>
<name>A0A3M2SDU7_9HYPO</name>
<organism evidence="1 2">
    <name type="scientific">Fusarium kuroshium</name>
    <dbReference type="NCBI Taxonomy" id="2010991"/>
    <lineage>
        <taxon>Eukaryota</taxon>
        <taxon>Fungi</taxon>
        <taxon>Dikarya</taxon>
        <taxon>Ascomycota</taxon>
        <taxon>Pezizomycotina</taxon>
        <taxon>Sordariomycetes</taxon>
        <taxon>Hypocreomycetidae</taxon>
        <taxon>Hypocreales</taxon>
        <taxon>Nectriaceae</taxon>
        <taxon>Fusarium</taxon>
        <taxon>Fusarium solani species complex</taxon>
    </lineage>
</organism>
<gene>
    <name evidence="1" type="ORF">CDV36_004921</name>
</gene>
<dbReference type="OrthoDB" id="4177740at2759"/>
<dbReference type="Proteomes" id="UP000277212">
    <property type="component" value="Unassembled WGS sequence"/>
</dbReference>
<accession>A0A3M2SDU7</accession>
<dbReference type="EMBL" id="NKUJ01000065">
    <property type="protein sequence ID" value="RMJ15395.1"/>
    <property type="molecule type" value="Genomic_DNA"/>
</dbReference>